<gene>
    <name evidence="1" type="ORF">AVEN_263649_1</name>
</gene>
<dbReference type="AlphaFoldDB" id="A0A4Y2AUC4"/>
<dbReference type="EMBL" id="BGPR01000029">
    <property type="protein sequence ID" value="GBL82554.1"/>
    <property type="molecule type" value="Genomic_DNA"/>
</dbReference>
<keyword evidence="2" id="KW-1185">Reference proteome</keyword>
<comment type="caution">
    <text evidence="1">The sequence shown here is derived from an EMBL/GenBank/DDBJ whole genome shotgun (WGS) entry which is preliminary data.</text>
</comment>
<dbReference type="Proteomes" id="UP000499080">
    <property type="component" value="Unassembled WGS sequence"/>
</dbReference>
<sequence length="168" mass="19266">MNDKTNSKTYDNTANAGTQASISFNIIPFDPNNSMNVSAWLKYFNNKCQEYNLDEKWKIRNIATYLKKPALTEYVNSYTTIKTWEEFTSFLTEKFIAPTIVILSDFTLKSLKEGEDIVQYFHEKLEISSKLGLSTDMILEGLSDSLPVNLRQLLAINPPNNPTEYKSK</sequence>
<name>A0A4Y2AUC4_ARAVE</name>
<dbReference type="OrthoDB" id="6445926at2759"/>
<evidence type="ECO:0008006" key="3">
    <source>
        <dbReference type="Google" id="ProtNLM"/>
    </source>
</evidence>
<evidence type="ECO:0000313" key="2">
    <source>
        <dbReference type="Proteomes" id="UP000499080"/>
    </source>
</evidence>
<evidence type="ECO:0000313" key="1">
    <source>
        <dbReference type="EMBL" id="GBL82554.1"/>
    </source>
</evidence>
<reference evidence="1 2" key="1">
    <citation type="journal article" date="2019" name="Sci. Rep.">
        <title>Orb-weaving spider Araneus ventricosus genome elucidates the spidroin gene catalogue.</title>
        <authorList>
            <person name="Kono N."/>
            <person name="Nakamura H."/>
            <person name="Ohtoshi R."/>
            <person name="Moran D.A.P."/>
            <person name="Shinohara A."/>
            <person name="Yoshida Y."/>
            <person name="Fujiwara M."/>
            <person name="Mori M."/>
            <person name="Tomita M."/>
            <person name="Arakawa K."/>
        </authorList>
    </citation>
    <scope>NUCLEOTIDE SEQUENCE [LARGE SCALE GENOMIC DNA]</scope>
</reference>
<organism evidence="1 2">
    <name type="scientific">Araneus ventricosus</name>
    <name type="common">Orbweaver spider</name>
    <name type="synonym">Epeira ventricosa</name>
    <dbReference type="NCBI Taxonomy" id="182803"/>
    <lineage>
        <taxon>Eukaryota</taxon>
        <taxon>Metazoa</taxon>
        <taxon>Ecdysozoa</taxon>
        <taxon>Arthropoda</taxon>
        <taxon>Chelicerata</taxon>
        <taxon>Arachnida</taxon>
        <taxon>Araneae</taxon>
        <taxon>Araneomorphae</taxon>
        <taxon>Entelegynae</taxon>
        <taxon>Araneoidea</taxon>
        <taxon>Araneidae</taxon>
        <taxon>Araneus</taxon>
    </lineage>
</organism>
<accession>A0A4Y2AUC4</accession>
<protein>
    <recommendedName>
        <fullName evidence="3">Retrotransposon gag domain-containing protein</fullName>
    </recommendedName>
</protein>
<proteinExistence type="predicted"/>